<evidence type="ECO:0000256" key="1">
    <source>
        <dbReference type="SAM" id="MobiDB-lite"/>
    </source>
</evidence>
<evidence type="ECO:0000313" key="3">
    <source>
        <dbReference type="EMBL" id="NYH79883.1"/>
    </source>
</evidence>
<evidence type="ECO:0000256" key="2">
    <source>
        <dbReference type="SAM" id="Phobius"/>
    </source>
</evidence>
<comment type="caution">
    <text evidence="3">The sequence shown here is derived from an EMBL/GenBank/DDBJ whole genome shotgun (WGS) entry which is preliminary data.</text>
</comment>
<keyword evidence="2" id="KW-1133">Transmembrane helix</keyword>
<keyword evidence="2" id="KW-0812">Transmembrane</keyword>
<organism evidence="3 4">
    <name type="scientific">Actinopolyspora biskrensis</name>
    <dbReference type="NCBI Taxonomy" id="1470178"/>
    <lineage>
        <taxon>Bacteria</taxon>
        <taxon>Bacillati</taxon>
        <taxon>Actinomycetota</taxon>
        <taxon>Actinomycetes</taxon>
        <taxon>Actinopolysporales</taxon>
        <taxon>Actinopolysporaceae</taxon>
        <taxon>Actinopolyspora</taxon>
    </lineage>
</organism>
<feature type="transmembrane region" description="Helical" evidence="2">
    <location>
        <begin position="117"/>
        <end position="136"/>
    </location>
</feature>
<feature type="region of interest" description="Disordered" evidence="1">
    <location>
        <begin position="35"/>
        <end position="61"/>
    </location>
</feature>
<feature type="transmembrane region" description="Helical" evidence="2">
    <location>
        <begin position="86"/>
        <end position="111"/>
    </location>
</feature>
<evidence type="ECO:0000313" key="4">
    <source>
        <dbReference type="Proteomes" id="UP000548304"/>
    </source>
</evidence>
<dbReference type="Proteomes" id="UP000548304">
    <property type="component" value="Unassembled WGS sequence"/>
</dbReference>
<sequence length="153" mass="16540">MCPVILFRIDQRVPQLCVYRCRIHCYPRGRVPRSRLPRSTATGRGVDDNHSKESTPSGRAWGLVRSRGRSSAGARPIRAIRAVRPVLCWCLCGGGGWVCGGVVGGGSVVVVGTAGTAVELAGFFGGCGCVWCWYSWRLLMLSAPRCVWGVWGC</sequence>
<accession>A0A852ZD02</accession>
<dbReference type="EMBL" id="JACBYW010000006">
    <property type="protein sequence ID" value="NYH79883.1"/>
    <property type="molecule type" value="Genomic_DNA"/>
</dbReference>
<reference evidence="3 4" key="1">
    <citation type="submission" date="2020-07" db="EMBL/GenBank/DDBJ databases">
        <title>Genomic Encyclopedia of Type Strains, Phase III (KMG-III): the genomes of soil and plant-associated and newly described type strains.</title>
        <authorList>
            <person name="Whitman W."/>
        </authorList>
    </citation>
    <scope>NUCLEOTIDE SEQUENCE [LARGE SCALE GENOMIC DNA]</scope>
    <source>
        <strain evidence="3 4">CECT 8576</strain>
    </source>
</reference>
<keyword evidence="4" id="KW-1185">Reference proteome</keyword>
<protein>
    <submittedName>
        <fullName evidence="3">Uncharacterized protein</fullName>
    </submittedName>
</protein>
<proteinExistence type="predicted"/>
<name>A0A852ZD02_9ACTN</name>
<keyword evidence="2" id="KW-0472">Membrane</keyword>
<dbReference type="AlphaFoldDB" id="A0A852ZD02"/>
<gene>
    <name evidence="3" type="ORF">FHR84_003232</name>
</gene>